<keyword evidence="2" id="KW-1185">Reference proteome</keyword>
<dbReference type="PANTHER" id="PTHR37285">
    <property type="entry name" value="SPORE WALL MATURATION PROTEIN DIT1"/>
    <property type="match status" value="1"/>
</dbReference>
<reference evidence="1 2" key="1">
    <citation type="journal article" date="2011" name="Proc. Natl. Acad. Sci. U.S.A.">
        <title>Comparative genomics of xylose-fermenting fungi for enhanced biofuel production.</title>
        <authorList>
            <person name="Wohlbach D.J."/>
            <person name="Kuo A."/>
            <person name="Sato T.K."/>
            <person name="Potts K.M."/>
            <person name="Salamov A.A."/>
            <person name="LaButti K.M."/>
            <person name="Sun H."/>
            <person name="Clum A."/>
            <person name="Pangilinan J.L."/>
            <person name="Lindquist E.A."/>
            <person name="Lucas S."/>
            <person name="Lapidus A."/>
            <person name="Jin M."/>
            <person name="Gunawan C."/>
            <person name="Balan V."/>
            <person name="Dale B.E."/>
            <person name="Jeffries T.W."/>
            <person name="Zinkel R."/>
            <person name="Barry K.W."/>
            <person name="Grigoriev I.V."/>
            <person name="Gasch A.P."/>
        </authorList>
    </citation>
    <scope>NUCLEOTIDE SEQUENCE [LARGE SCALE GENOMIC DNA]</scope>
    <source>
        <strain evidence="2">ATCC 10573 / BCRC 21748 / CBS 615 / JCM 9827 / NBRC 10315 / NRRL Y-1498 / VKM Y-70</strain>
    </source>
</reference>
<dbReference type="GeneID" id="18245381"/>
<dbReference type="PANTHER" id="PTHR37285:SF5">
    <property type="entry name" value="SPORE WALL MATURATION PROTEIN DIT1"/>
    <property type="match status" value="1"/>
</dbReference>
<dbReference type="AlphaFoldDB" id="G3AW35"/>
<dbReference type="Proteomes" id="UP000000707">
    <property type="component" value="Unassembled WGS sequence"/>
</dbReference>
<name>G3AW35_CANTC</name>
<evidence type="ECO:0000313" key="2">
    <source>
        <dbReference type="Proteomes" id="UP000000707"/>
    </source>
</evidence>
<organism evidence="2">
    <name type="scientific">Candida tenuis (strain ATCC 10573 / BCRC 21748 / CBS 615 / JCM 9827 / NBRC 10315 / NRRL Y-1498 / VKM Y-70)</name>
    <name type="common">Yeast</name>
    <name type="synonym">Yamadazyma tenuis</name>
    <dbReference type="NCBI Taxonomy" id="590646"/>
    <lineage>
        <taxon>Eukaryota</taxon>
        <taxon>Fungi</taxon>
        <taxon>Dikarya</taxon>
        <taxon>Ascomycota</taxon>
        <taxon>Saccharomycotina</taxon>
        <taxon>Pichiomycetes</taxon>
        <taxon>Debaryomycetaceae</taxon>
        <taxon>Yamadazyma</taxon>
    </lineage>
</organism>
<protein>
    <recommendedName>
        <fullName evidence="3">Pyoverdine/dityrosine biosynthesis protein</fullName>
    </recommendedName>
</protein>
<dbReference type="KEGG" id="cten:18245381"/>
<sequence>MLLRELSKLPQTTSDFQYLKSLEISHIPLLVWERKQDCGAIGVVTRVIPDDAFNKWAINLLLSTSKIMYPPSEFSHQIYTDIIVELFETMLKNTAAKDKWEEEGESYFKTKVDFYTSKGLKIEAVLPAFPCKSSNPDKVSGYMPDKGEEMALRTLCDFASAVKKVYPPGILIWIVSDGHVFSDCIGVDDLTVNAFGFSLKELYHRINTSGEEMIRFCSLIDLFNLHNKPVDEEILDEIHLSHHIATEIDPTSENCRKILMKSCDTDWGQLKEDINTPNHPRLFLFRGFSKFMEEDLKQHPTIIAASKKKSKKIVAKIAFEMIKRNDAYSNLMELIFPMHLRFSIHAHTNSGPKYGIKLLSNKHCRVINSLEECSSPNYDDLLHIPTPWHNTVLKIEGDSMYYVTKTNNIMKAIQEGTYTGGWDKKSGCFELKARSTA</sequence>
<evidence type="ECO:0008006" key="3">
    <source>
        <dbReference type="Google" id="ProtNLM"/>
    </source>
</evidence>
<dbReference type="HOGENOM" id="CLU_025510_0_1_1"/>
<dbReference type="STRING" id="590646.G3AW35"/>
<gene>
    <name evidence="1" type="ORF">CANTEDRAFT_100455</name>
</gene>
<evidence type="ECO:0000313" key="1">
    <source>
        <dbReference type="EMBL" id="EGV66439.1"/>
    </source>
</evidence>
<proteinExistence type="predicted"/>
<dbReference type="Pfam" id="PF05141">
    <property type="entry name" value="DIT1_PvcA"/>
    <property type="match status" value="1"/>
</dbReference>
<dbReference type="eggNOG" id="ENOG502QRI9">
    <property type="taxonomic scope" value="Eukaryota"/>
</dbReference>
<accession>G3AW35</accession>
<dbReference type="EMBL" id="GL996510">
    <property type="protein sequence ID" value="EGV66439.1"/>
    <property type="molecule type" value="Genomic_DNA"/>
</dbReference>
<dbReference type="InterPro" id="IPR007817">
    <property type="entry name" value="Isocyanide_synthase_DIT1"/>
</dbReference>
<dbReference type="OrthoDB" id="429813at2759"/>